<feature type="coiled-coil region" evidence="2">
    <location>
        <begin position="159"/>
        <end position="252"/>
    </location>
</feature>
<dbReference type="Gene3D" id="1.10.8.10">
    <property type="entry name" value="DNA helicase RuvA subunit, C-terminal domain"/>
    <property type="match status" value="1"/>
</dbReference>
<comment type="caution">
    <text evidence="4">The sequence shown here is derived from an EMBL/GenBank/DDBJ whole genome shotgun (WGS) entry which is preliminary data.</text>
</comment>
<dbReference type="InterPro" id="IPR029071">
    <property type="entry name" value="Ubiquitin-like_domsf"/>
</dbReference>
<protein>
    <submittedName>
        <fullName evidence="4">Uncharacterized protein</fullName>
    </submittedName>
</protein>
<dbReference type="AlphaFoldDB" id="A0A6G1M097"/>
<dbReference type="PANTHER" id="PTHR46340:SF1">
    <property type="entry name" value="UBX DOMAIN-CONTAINING PROTEIN 1"/>
    <property type="match status" value="1"/>
</dbReference>
<reference evidence="4 5" key="1">
    <citation type="submission" date="2019-06" db="EMBL/GenBank/DDBJ databases">
        <authorList>
            <person name="Palmer J.M."/>
        </authorList>
    </citation>
    <scope>NUCLEOTIDE SEQUENCE [LARGE SCALE GENOMIC DNA]</scope>
    <source>
        <strain evidence="4 5">TWF788</strain>
    </source>
</reference>
<gene>
    <name evidence="4" type="ORF">TWF788_006248</name>
</gene>
<evidence type="ECO:0000256" key="1">
    <source>
        <dbReference type="ARBA" id="ARBA00023054"/>
    </source>
</evidence>
<dbReference type="InterPro" id="IPR013087">
    <property type="entry name" value="Znf_C2H2_type"/>
</dbReference>
<evidence type="ECO:0000256" key="3">
    <source>
        <dbReference type="SAM" id="MobiDB-lite"/>
    </source>
</evidence>
<proteinExistence type="predicted"/>
<sequence>MQRVWPNPCYLSPILRKPPPKTLTQSKSRKLRVKDQVNFDNMGQTDRDVLIEMGFDPRRVDLALKYSGGLQDAITWLGSHEDTQIDDLEKESSTGAPVASTSKADAEGSKTTAGIEAKSYKCNDCGKLLRNWDAVQFHAERTEHQNFDESVEEVKPLTEDEKNAKLQELKQRLAEKRIVQAAESVAEAKRNEAIRRKKDQDSEKIKEELRKKEQLKDIERRKQEKIDDAKAKAKIKAEIAATQQARREAAAKAKAEREGISAAQASIPEVPSAPSASKAAHAEARLRFQISGRPPITKTFPAETSLFEVASSVAQETGITISTFTTTFPPRKTYRLDEPLDSSLTLKEANLTPSASLLVG</sequence>
<dbReference type="PROSITE" id="PS00028">
    <property type="entry name" value="ZINC_FINGER_C2H2_1"/>
    <property type="match status" value="1"/>
</dbReference>
<dbReference type="Gene3D" id="3.10.20.90">
    <property type="entry name" value="Phosphatidylinositol 3-kinase Catalytic Subunit, Chain A, domain 1"/>
    <property type="match status" value="1"/>
</dbReference>
<feature type="compositionally biased region" description="Polar residues" evidence="3">
    <location>
        <begin position="93"/>
        <end position="103"/>
    </location>
</feature>
<dbReference type="GO" id="GO:0005634">
    <property type="term" value="C:nucleus"/>
    <property type="evidence" value="ECO:0007669"/>
    <property type="project" value="TreeGrafter"/>
</dbReference>
<dbReference type="PANTHER" id="PTHR46340">
    <property type="entry name" value="UBX DOMAIN-CONTAINING PROTEIN 1"/>
    <property type="match status" value="1"/>
</dbReference>
<evidence type="ECO:0000313" key="4">
    <source>
        <dbReference type="EMBL" id="KAF3191659.1"/>
    </source>
</evidence>
<dbReference type="InterPro" id="IPR009060">
    <property type="entry name" value="UBA-like_sf"/>
</dbReference>
<evidence type="ECO:0000313" key="5">
    <source>
        <dbReference type="Proteomes" id="UP000479691"/>
    </source>
</evidence>
<dbReference type="EMBL" id="JAABOE010000003">
    <property type="protein sequence ID" value="KAF3191659.1"/>
    <property type="molecule type" value="Genomic_DNA"/>
</dbReference>
<dbReference type="GO" id="GO:0005737">
    <property type="term" value="C:cytoplasm"/>
    <property type="evidence" value="ECO:0007669"/>
    <property type="project" value="TreeGrafter"/>
</dbReference>
<dbReference type="GO" id="GO:1903094">
    <property type="term" value="P:negative regulation of protein K48-linked deubiquitination"/>
    <property type="evidence" value="ECO:0007669"/>
    <property type="project" value="TreeGrafter"/>
</dbReference>
<dbReference type="SUPFAM" id="SSF46934">
    <property type="entry name" value="UBA-like"/>
    <property type="match status" value="1"/>
</dbReference>
<dbReference type="GO" id="GO:0031397">
    <property type="term" value="P:negative regulation of protein ubiquitination"/>
    <property type="evidence" value="ECO:0007669"/>
    <property type="project" value="TreeGrafter"/>
</dbReference>
<dbReference type="SUPFAM" id="SSF54236">
    <property type="entry name" value="Ubiquitin-like"/>
    <property type="match status" value="1"/>
</dbReference>
<feature type="region of interest" description="Disordered" evidence="3">
    <location>
        <begin position="90"/>
        <end position="111"/>
    </location>
</feature>
<dbReference type="GO" id="GO:0032435">
    <property type="term" value="P:negative regulation of proteasomal ubiquitin-dependent protein catabolic process"/>
    <property type="evidence" value="ECO:0007669"/>
    <property type="project" value="TreeGrafter"/>
</dbReference>
<dbReference type="Proteomes" id="UP000479691">
    <property type="component" value="Unassembled WGS sequence"/>
</dbReference>
<name>A0A6G1M097_ORBOL</name>
<dbReference type="GO" id="GO:0036435">
    <property type="term" value="F:K48-linked polyubiquitin modification-dependent protein binding"/>
    <property type="evidence" value="ECO:0007669"/>
    <property type="project" value="TreeGrafter"/>
</dbReference>
<evidence type="ECO:0000256" key="2">
    <source>
        <dbReference type="SAM" id="Coils"/>
    </source>
</evidence>
<keyword evidence="1 2" id="KW-0175">Coiled coil</keyword>
<organism evidence="4 5">
    <name type="scientific">Orbilia oligospora</name>
    <name type="common">Nematode-trapping fungus</name>
    <name type="synonym">Arthrobotrys oligospora</name>
    <dbReference type="NCBI Taxonomy" id="2813651"/>
    <lineage>
        <taxon>Eukaryota</taxon>
        <taxon>Fungi</taxon>
        <taxon>Dikarya</taxon>
        <taxon>Ascomycota</taxon>
        <taxon>Pezizomycotina</taxon>
        <taxon>Orbiliomycetes</taxon>
        <taxon>Orbiliales</taxon>
        <taxon>Orbiliaceae</taxon>
        <taxon>Orbilia</taxon>
    </lineage>
</organism>
<accession>A0A6G1M097</accession>